<feature type="region of interest" description="Disordered" evidence="1">
    <location>
        <begin position="49"/>
        <end position="105"/>
    </location>
</feature>
<organism evidence="2 3">
    <name type="scientific">Potamilus streckersoni</name>
    <dbReference type="NCBI Taxonomy" id="2493646"/>
    <lineage>
        <taxon>Eukaryota</taxon>
        <taxon>Metazoa</taxon>
        <taxon>Spiralia</taxon>
        <taxon>Lophotrochozoa</taxon>
        <taxon>Mollusca</taxon>
        <taxon>Bivalvia</taxon>
        <taxon>Autobranchia</taxon>
        <taxon>Heteroconchia</taxon>
        <taxon>Palaeoheterodonta</taxon>
        <taxon>Unionida</taxon>
        <taxon>Unionoidea</taxon>
        <taxon>Unionidae</taxon>
        <taxon>Ambleminae</taxon>
        <taxon>Lampsilini</taxon>
        <taxon>Potamilus</taxon>
    </lineage>
</organism>
<evidence type="ECO:0000313" key="3">
    <source>
        <dbReference type="Proteomes" id="UP001195483"/>
    </source>
</evidence>
<protein>
    <recommendedName>
        <fullName evidence="4">B box-type domain-containing protein</fullName>
    </recommendedName>
</protein>
<gene>
    <name evidence="2" type="ORF">CHS0354_024740</name>
</gene>
<dbReference type="Proteomes" id="UP001195483">
    <property type="component" value="Unassembled WGS sequence"/>
</dbReference>
<evidence type="ECO:0000256" key="1">
    <source>
        <dbReference type="SAM" id="MobiDB-lite"/>
    </source>
</evidence>
<dbReference type="SUPFAM" id="SSF101898">
    <property type="entry name" value="NHL repeat"/>
    <property type="match status" value="1"/>
</dbReference>
<dbReference type="Gene3D" id="2.120.10.30">
    <property type="entry name" value="TolB, C-terminal domain"/>
    <property type="match status" value="1"/>
</dbReference>
<reference evidence="2" key="1">
    <citation type="journal article" date="2021" name="Genome Biol. Evol.">
        <title>A High-Quality Reference Genome for a Parasitic Bivalve with Doubly Uniparental Inheritance (Bivalvia: Unionida).</title>
        <authorList>
            <person name="Smith C.H."/>
        </authorList>
    </citation>
    <scope>NUCLEOTIDE SEQUENCE</scope>
    <source>
        <strain evidence="2">CHS0354</strain>
    </source>
</reference>
<name>A0AAE0RWZ7_9BIVA</name>
<comment type="caution">
    <text evidence="2">The sequence shown here is derived from an EMBL/GenBank/DDBJ whole genome shotgun (WGS) entry which is preliminary data.</text>
</comment>
<reference evidence="2" key="3">
    <citation type="submission" date="2023-05" db="EMBL/GenBank/DDBJ databases">
        <authorList>
            <person name="Smith C.H."/>
        </authorList>
    </citation>
    <scope>NUCLEOTIDE SEQUENCE</scope>
    <source>
        <strain evidence="2">CHS0354</strain>
        <tissue evidence="2">Mantle</tissue>
    </source>
</reference>
<sequence>MEEAVSHSDVTMESEVPHTDVNVKDVQAVDKTELESIIKIDNVVKHGTDASTAPVIEPNMEGANEPIERDEKPSKPDNAEDLTKTSDDSEKSETDNMSDEIPDKKCDKHPGKLLEYICNDHEEVICIRCRDKHHSMCQSKGYIDELQDVYKIECNDYLEKSDKHLKEIEEMRAQKQIGFDNTKFSIQYCERQIFELHKGFRDSIQSSEHQLKQRLSEIGLKLEREYLSDIETLDGTKKELNELISKIKSSKRQSTAITVKAAFEGRRLIKKHKKSLVDINKTGSVVVLFEEDQSAGSFLKSFSLAGKITENISTESTYDNEGKSDGVQRLDNFTLKKRSKSCNILVMPDNRILVSDETNGSIYCFAADGVFLFDTNDIKSPLGLCHMIWNFVVVVNNEGMIAMEVQDKGFSIKDKLSEDPFCAVSFRNGCFVLCAEDTVHVKDILGHTIREIPDDSGYFCKPIFSKPKAISFDDESDCKFYVTDGRQGKIFCMTIDGKRIWSYSVKGSYPGEITCRKYIFVMCMGTSRVLQLHKSGHLLKMYDTVYQNACGIFVDHNMTMYLLETQEATSTKIVKKDIKE</sequence>
<feature type="compositionally biased region" description="Basic and acidic residues" evidence="1">
    <location>
        <begin position="66"/>
        <end position="94"/>
    </location>
</feature>
<dbReference type="Gene3D" id="3.30.160.60">
    <property type="entry name" value="Classic Zinc Finger"/>
    <property type="match status" value="1"/>
</dbReference>
<dbReference type="InterPro" id="IPR011042">
    <property type="entry name" value="6-blade_b-propeller_TolB-like"/>
</dbReference>
<dbReference type="CDD" id="cd19756">
    <property type="entry name" value="Bbox2"/>
    <property type="match status" value="1"/>
</dbReference>
<dbReference type="AlphaFoldDB" id="A0AAE0RWZ7"/>
<dbReference type="EMBL" id="JAEAOA010001462">
    <property type="protein sequence ID" value="KAK3581202.1"/>
    <property type="molecule type" value="Genomic_DNA"/>
</dbReference>
<reference evidence="2" key="2">
    <citation type="journal article" date="2021" name="Genome Biol. Evol.">
        <title>Developing a high-quality reference genome for a parasitic bivalve with doubly uniparental inheritance (Bivalvia: Unionida).</title>
        <authorList>
            <person name="Smith C.H."/>
        </authorList>
    </citation>
    <scope>NUCLEOTIDE SEQUENCE</scope>
    <source>
        <strain evidence="2">CHS0354</strain>
        <tissue evidence="2">Mantle</tissue>
    </source>
</reference>
<evidence type="ECO:0000313" key="2">
    <source>
        <dbReference type="EMBL" id="KAK3581202.1"/>
    </source>
</evidence>
<dbReference type="SUPFAM" id="SSF57845">
    <property type="entry name" value="B-box zinc-binding domain"/>
    <property type="match status" value="1"/>
</dbReference>
<accession>A0AAE0RWZ7</accession>
<keyword evidence="3" id="KW-1185">Reference proteome</keyword>
<evidence type="ECO:0008006" key="4">
    <source>
        <dbReference type="Google" id="ProtNLM"/>
    </source>
</evidence>
<proteinExistence type="predicted"/>